<keyword evidence="1" id="KW-0812">Transmembrane</keyword>
<organism evidence="2 3">
    <name type="scientific">Gemmobacter fulvus</name>
    <dbReference type="NCBI Taxonomy" id="2840474"/>
    <lineage>
        <taxon>Bacteria</taxon>
        <taxon>Pseudomonadati</taxon>
        <taxon>Pseudomonadota</taxon>
        <taxon>Alphaproteobacteria</taxon>
        <taxon>Rhodobacterales</taxon>
        <taxon>Paracoccaceae</taxon>
        <taxon>Gemmobacter</taxon>
    </lineage>
</organism>
<name>A0A975PBP4_9RHOB</name>
<sequence>MRHDLKSGPDARLSRLTSFGLEACLRLPGYLGLVMLAETLLRHPVFQSGWHSQDIGMLSKALLPIFCFLGLRGVAEAARLTYGVLASDYWIPRKYRLGLLWRRQDRRVVCLELSGAIVCLSGLLLWLSLADAPSGMTPLHFALAGLAVSGLGALDRTFFELSVGTRWCLERLCRLYRKE</sequence>
<keyword evidence="3" id="KW-1185">Reference proteome</keyword>
<keyword evidence="1" id="KW-0472">Membrane</keyword>
<dbReference type="Proteomes" id="UP000679352">
    <property type="component" value="Plasmid p4"/>
</dbReference>
<protein>
    <submittedName>
        <fullName evidence="2">Uncharacterized protein</fullName>
    </submittedName>
</protein>
<reference evidence="2" key="1">
    <citation type="submission" date="2021-06" db="EMBL/GenBank/DDBJ databases">
        <authorList>
            <person name="Lee C.-S."/>
            <person name="Jin L."/>
        </authorList>
    </citation>
    <scope>NUCLEOTIDE SEQUENCE</scope>
    <source>
        <strain evidence="2">Con5</strain>
        <plasmid evidence="2">p4</plasmid>
    </source>
</reference>
<feature type="transmembrane region" description="Helical" evidence="1">
    <location>
        <begin position="108"/>
        <end position="129"/>
    </location>
</feature>
<keyword evidence="1" id="KW-1133">Transmembrane helix</keyword>
<evidence type="ECO:0000256" key="1">
    <source>
        <dbReference type="SAM" id="Phobius"/>
    </source>
</evidence>
<evidence type="ECO:0000313" key="2">
    <source>
        <dbReference type="EMBL" id="QWK93017.1"/>
    </source>
</evidence>
<gene>
    <name evidence="2" type="ORF">KM031_21585</name>
</gene>
<dbReference type="EMBL" id="CP076365">
    <property type="protein sequence ID" value="QWK93017.1"/>
    <property type="molecule type" value="Genomic_DNA"/>
</dbReference>
<proteinExistence type="predicted"/>
<evidence type="ECO:0000313" key="3">
    <source>
        <dbReference type="Proteomes" id="UP000679352"/>
    </source>
</evidence>
<dbReference type="RefSeq" id="WP_215507659.1">
    <property type="nucleotide sequence ID" value="NZ_CP076365.1"/>
</dbReference>
<dbReference type="KEGG" id="gfu:KM031_21585"/>
<geneLocation type="plasmid" evidence="2 3">
    <name>p4</name>
</geneLocation>
<keyword evidence="2" id="KW-0614">Plasmid</keyword>
<dbReference type="AlphaFoldDB" id="A0A975PBP4"/>
<accession>A0A975PBP4</accession>